<dbReference type="Pfam" id="PF16259">
    <property type="entry name" value="DUF4913"/>
    <property type="match status" value="1"/>
</dbReference>
<protein>
    <recommendedName>
        <fullName evidence="3">DUF4913 domain-containing protein</fullName>
    </recommendedName>
</protein>
<evidence type="ECO:0000313" key="2">
    <source>
        <dbReference type="Proteomes" id="UP001252243"/>
    </source>
</evidence>
<organism evidence="1 2">
    <name type="scientific">Arthrobacter ginsengisoli</name>
    <dbReference type="NCBI Taxonomy" id="1356565"/>
    <lineage>
        <taxon>Bacteria</taxon>
        <taxon>Bacillati</taxon>
        <taxon>Actinomycetota</taxon>
        <taxon>Actinomycetes</taxon>
        <taxon>Micrococcales</taxon>
        <taxon>Micrococcaceae</taxon>
        <taxon>Arthrobacter</taxon>
    </lineage>
</organism>
<proteinExistence type="predicted"/>
<evidence type="ECO:0000313" key="1">
    <source>
        <dbReference type="EMBL" id="MDR7083251.1"/>
    </source>
</evidence>
<dbReference type="InterPro" id="IPR032584">
    <property type="entry name" value="DUF4913"/>
</dbReference>
<reference evidence="1 2" key="1">
    <citation type="submission" date="2023-07" db="EMBL/GenBank/DDBJ databases">
        <title>Sorghum-associated microbial communities from plants grown in Nebraska, USA.</title>
        <authorList>
            <person name="Schachtman D."/>
        </authorList>
    </citation>
    <scope>NUCLEOTIDE SEQUENCE [LARGE SCALE GENOMIC DNA]</scope>
    <source>
        <strain evidence="1 2">BE167</strain>
    </source>
</reference>
<comment type="caution">
    <text evidence="1">The sequence shown here is derived from an EMBL/GenBank/DDBJ whole genome shotgun (WGS) entry which is preliminary data.</text>
</comment>
<accession>A0ABU1UDK8</accession>
<dbReference type="RefSeq" id="WP_310057658.1">
    <property type="nucleotide sequence ID" value="NZ_JAVDVQ010000010.1"/>
</dbReference>
<keyword evidence="2" id="KW-1185">Reference proteome</keyword>
<dbReference type="EMBL" id="JAVDVQ010000010">
    <property type="protein sequence ID" value="MDR7083251.1"/>
    <property type="molecule type" value="Genomic_DNA"/>
</dbReference>
<gene>
    <name evidence="1" type="ORF">J2X01_002545</name>
</gene>
<evidence type="ECO:0008006" key="3">
    <source>
        <dbReference type="Google" id="ProtNLM"/>
    </source>
</evidence>
<name>A0ABU1UDK8_9MICC</name>
<dbReference type="Proteomes" id="UP001252243">
    <property type="component" value="Unassembled WGS sequence"/>
</dbReference>
<sequence>MAEEIGLFAETDEHMDHTQTETDVEPAKPQLVFGSAEEFLHEQLLPTYVRDVDNRSAKWCMEWYFHPEAVSRVEALWRAWEHLRLDGATGISVWWRDHADHMRVLLDPNGPFYNCDKSGHRDPAYLEPKRAPLGWFPDMRLRTS</sequence>